<gene>
    <name evidence="1" type="ORF">P9271_00470</name>
</gene>
<evidence type="ECO:0000313" key="1">
    <source>
        <dbReference type="EMBL" id="MED4399833.1"/>
    </source>
</evidence>
<evidence type="ECO:0000313" key="2">
    <source>
        <dbReference type="Proteomes" id="UP001342826"/>
    </source>
</evidence>
<dbReference type="Proteomes" id="UP001342826">
    <property type="component" value="Unassembled WGS sequence"/>
</dbReference>
<proteinExistence type="predicted"/>
<organism evidence="1 2">
    <name type="scientific">Metabacillus fastidiosus</name>
    <dbReference type="NCBI Taxonomy" id="1458"/>
    <lineage>
        <taxon>Bacteria</taxon>
        <taxon>Bacillati</taxon>
        <taxon>Bacillota</taxon>
        <taxon>Bacilli</taxon>
        <taxon>Bacillales</taxon>
        <taxon>Bacillaceae</taxon>
        <taxon>Metabacillus</taxon>
    </lineage>
</organism>
<protein>
    <submittedName>
        <fullName evidence="1">Uncharacterized protein</fullName>
    </submittedName>
</protein>
<reference evidence="1 2" key="1">
    <citation type="submission" date="2023-03" db="EMBL/GenBank/DDBJ databases">
        <title>Bacillus Genome Sequencing.</title>
        <authorList>
            <person name="Dunlap C."/>
        </authorList>
    </citation>
    <scope>NUCLEOTIDE SEQUENCE [LARGE SCALE GENOMIC DNA]</scope>
    <source>
        <strain evidence="1 2">NRS-1717</strain>
    </source>
</reference>
<dbReference type="EMBL" id="JARTFS010000001">
    <property type="protein sequence ID" value="MED4399833.1"/>
    <property type="molecule type" value="Genomic_DNA"/>
</dbReference>
<dbReference type="RefSeq" id="WP_328014555.1">
    <property type="nucleotide sequence ID" value="NZ_JARTFS010000001.1"/>
</dbReference>
<comment type="caution">
    <text evidence="1">The sequence shown here is derived from an EMBL/GenBank/DDBJ whole genome shotgun (WGS) entry which is preliminary data.</text>
</comment>
<accession>A0ABU6NRQ1</accession>
<name>A0ABU6NRQ1_9BACI</name>
<sequence length="84" mass="9781">MLSEKGLRYRLDGIEHETKMHEFYKSESSKSLIKIHKEVVIESFKQQQKLIKRYESVLKEIASKDEKLDGIETVIELADSALVD</sequence>
<keyword evidence="2" id="KW-1185">Reference proteome</keyword>